<proteinExistence type="predicted"/>
<evidence type="ECO:0000256" key="1">
    <source>
        <dbReference type="SAM" id="SignalP"/>
    </source>
</evidence>
<feature type="signal peptide" evidence="1">
    <location>
        <begin position="1"/>
        <end position="21"/>
    </location>
</feature>
<feature type="chain" id="PRO_5031555331" evidence="1">
    <location>
        <begin position="22"/>
        <end position="247"/>
    </location>
</feature>
<sequence length="247" mass="26794">MTGISTLLKASCVLLTSLAHGLDDVVAAWQGNVFVGDVLQLLRHHPHVGDTWGPIVATDMSFVKAIDHALMSKYREPSGLRRQEAGMVRKKNKLSVRWNFLQTEFGTKQTAAFRHKCRTVAGGKQACDTDFDSANEASRVNIALAHGLTGLSTVTFAVQVRTGLLFQSTTIRCAVCGVPCKGSFMGREFSMQMPSCPIPDGTWVLTLPVPEVSQTAYVPNFEMQLRGTVVRETGGVVADFQVHVGTA</sequence>
<accession>A0A7S4QCR8</accession>
<reference evidence="2" key="1">
    <citation type="submission" date="2021-01" db="EMBL/GenBank/DDBJ databases">
        <authorList>
            <person name="Corre E."/>
            <person name="Pelletier E."/>
            <person name="Niang G."/>
            <person name="Scheremetjew M."/>
            <person name="Finn R."/>
            <person name="Kale V."/>
            <person name="Holt S."/>
            <person name="Cochrane G."/>
            <person name="Meng A."/>
            <person name="Brown T."/>
            <person name="Cohen L."/>
        </authorList>
    </citation>
    <scope>NUCLEOTIDE SEQUENCE</scope>
    <source>
        <strain evidence="2">CCMP3105</strain>
    </source>
</reference>
<gene>
    <name evidence="2" type="ORF">AMON00008_LOCUS18335</name>
</gene>
<evidence type="ECO:0000313" key="2">
    <source>
        <dbReference type="EMBL" id="CAE4579615.1"/>
    </source>
</evidence>
<organism evidence="2">
    <name type="scientific">Alexandrium monilatum</name>
    <dbReference type="NCBI Taxonomy" id="311494"/>
    <lineage>
        <taxon>Eukaryota</taxon>
        <taxon>Sar</taxon>
        <taxon>Alveolata</taxon>
        <taxon>Dinophyceae</taxon>
        <taxon>Gonyaulacales</taxon>
        <taxon>Pyrocystaceae</taxon>
        <taxon>Alexandrium</taxon>
    </lineage>
</organism>
<protein>
    <submittedName>
        <fullName evidence="2">Uncharacterized protein</fullName>
    </submittedName>
</protein>
<dbReference type="AlphaFoldDB" id="A0A7S4QCR8"/>
<keyword evidence="1" id="KW-0732">Signal</keyword>
<name>A0A7S4QCR8_9DINO</name>
<dbReference type="EMBL" id="HBNR01027082">
    <property type="protein sequence ID" value="CAE4579615.1"/>
    <property type="molecule type" value="Transcribed_RNA"/>
</dbReference>